<protein>
    <submittedName>
        <fullName evidence="2">Uu.00g078030.m01.CDS01</fullName>
    </submittedName>
</protein>
<dbReference type="PANTHER" id="PTHR28042">
    <property type="entry name" value="E3 UBIQUITIN-PROTEIN LIGASE COMPLEX SLX5-SLX8 SUBUNIT SLX5"/>
    <property type="match status" value="1"/>
</dbReference>
<dbReference type="AlphaFoldDB" id="A0AAI8YJ43"/>
<accession>A0AAI8YJ43</accession>
<keyword evidence="3" id="KW-1185">Reference proteome</keyword>
<feature type="compositionally biased region" description="Acidic residues" evidence="1">
    <location>
        <begin position="18"/>
        <end position="30"/>
    </location>
</feature>
<feature type="compositionally biased region" description="Low complexity" evidence="1">
    <location>
        <begin position="266"/>
        <end position="301"/>
    </location>
</feature>
<dbReference type="EMBL" id="CAUWAG010000010">
    <property type="protein sequence ID" value="CAJ2506617.1"/>
    <property type="molecule type" value="Genomic_DNA"/>
</dbReference>
<organism evidence="2 3">
    <name type="scientific">Anthostomella pinea</name>
    <dbReference type="NCBI Taxonomy" id="933095"/>
    <lineage>
        <taxon>Eukaryota</taxon>
        <taxon>Fungi</taxon>
        <taxon>Dikarya</taxon>
        <taxon>Ascomycota</taxon>
        <taxon>Pezizomycotina</taxon>
        <taxon>Sordariomycetes</taxon>
        <taxon>Xylariomycetidae</taxon>
        <taxon>Xylariales</taxon>
        <taxon>Xylariaceae</taxon>
        <taxon>Anthostomella</taxon>
    </lineage>
</organism>
<feature type="region of interest" description="Disordered" evidence="1">
    <location>
        <begin position="1"/>
        <end position="58"/>
    </location>
</feature>
<feature type="region of interest" description="Disordered" evidence="1">
    <location>
        <begin position="254"/>
        <end position="302"/>
    </location>
</feature>
<dbReference type="GO" id="GO:0033768">
    <property type="term" value="C:SUMO-targeted ubiquitin ligase complex"/>
    <property type="evidence" value="ECO:0007669"/>
    <property type="project" value="TreeGrafter"/>
</dbReference>
<reference evidence="2" key="1">
    <citation type="submission" date="2023-10" db="EMBL/GenBank/DDBJ databases">
        <authorList>
            <person name="Hackl T."/>
        </authorList>
    </citation>
    <scope>NUCLEOTIDE SEQUENCE</scope>
</reference>
<dbReference type="Proteomes" id="UP001295740">
    <property type="component" value="Unassembled WGS sequence"/>
</dbReference>
<dbReference type="PANTHER" id="PTHR28042:SF1">
    <property type="entry name" value="E3 UBIQUITIN-PROTEIN LIGASE COMPLEX SLX5-SLX8 SUBUNIT SLX5"/>
    <property type="match status" value="1"/>
</dbReference>
<feature type="region of interest" description="Disordered" evidence="1">
    <location>
        <begin position="425"/>
        <end position="446"/>
    </location>
</feature>
<evidence type="ECO:0000256" key="1">
    <source>
        <dbReference type="SAM" id="MobiDB-lite"/>
    </source>
</evidence>
<proteinExistence type="predicted"/>
<dbReference type="InterPro" id="IPR038886">
    <property type="entry name" value="E3_SLX5/Rfp1"/>
</dbReference>
<dbReference type="GO" id="GO:0004842">
    <property type="term" value="F:ubiquitin-protein transferase activity"/>
    <property type="evidence" value="ECO:0007669"/>
    <property type="project" value="TreeGrafter"/>
</dbReference>
<evidence type="ECO:0000313" key="2">
    <source>
        <dbReference type="EMBL" id="CAJ2506617.1"/>
    </source>
</evidence>
<name>A0AAI8YJ43_9PEZI</name>
<feature type="region of interest" description="Disordered" evidence="1">
    <location>
        <begin position="179"/>
        <end position="242"/>
    </location>
</feature>
<evidence type="ECO:0000313" key="3">
    <source>
        <dbReference type="Proteomes" id="UP001295740"/>
    </source>
</evidence>
<sequence length="515" mass="56117">MAEVADSMSPELLSSSDPDFDFDSVDDEEIHDQGFHDIDDNDDDVEITGISSDSDEEITDVNSDLESTVSPEDPHDLVQHLPDFFDDGFEEGGLFVDDFYGQGRNEQQLAVPQSPRHLRNRNLLSPVYEDLHHVYRSISPPNYNNNYNNLDHSLFPARMDAGGGAGHQRDELVGMEVQGQGNARDHRHNGRPQPDVIDLTGDDSPPGPGQPAPSRQLSQNARRRRSQQRSTPPRLARSDANYMGGHAVISLLSSDSEGDEPVAVPAARQHGNNNGAGRGARNARPGPQQQPAGRAQAQPPNMHALGSLHQNFQQNFQQMLHQIPNLPIFSIFGAAMVGQGDDDDIVVVAENNRAPGHHPPAPAHVPLRPVHLNYNAHPFGIGRGGAGVNPKPAHQPPKETTVGFTRDTGDEVVAICASCEQELAFDPDGEDDGPATPAKKQRSKKDKAEHHFWAVKACGHVYCKKCYDNRKPAARNPVPVSFRPEPSGAKNKMMCAVDGCDSEVSSKTAWVGLFL</sequence>
<feature type="compositionally biased region" description="Low complexity" evidence="1">
    <location>
        <begin position="1"/>
        <end position="17"/>
    </location>
</feature>
<gene>
    <name evidence="2" type="ORF">KHLLAP_LOCUS7085</name>
</gene>
<comment type="caution">
    <text evidence="2">The sequence shown here is derived from an EMBL/GenBank/DDBJ whole genome shotgun (WGS) entry which is preliminary data.</text>
</comment>